<evidence type="ECO:0000256" key="5">
    <source>
        <dbReference type="ARBA" id="ARBA00022801"/>
    </source>
</evidence>
<dbReference type="SUPFAM" id="SSF143011">
    <property type="entry name" value="RelE-like"/>
    <property type="match status" value="1"/>
</dbReference>
<evidence type="ECO:0000256" key="1">
    <source>
        <dbReference type="ARBA" id="ARBA00008172"/>
    </source>
</evidence>
<dbReference type="GO" id="GO:0004519">
    <property type="term" value="F:endonuclease activity"/>
    <property type="evidence" value="ECO:0007669"/>
    <property type="project" value="UniProtKB-KW"/>
</dbReference>
<dbReference type="PANTHER" id="PTHR38039">
    <property type="entry name" value="TOXIN YOEB"/>
    <property type="match status" value="1"/>
</dbReference>
<keyword evidence="4" id="KW-0255">Endonuclease</keyword>
<evidence type="ECO:0000256" key="2">
    <source>
        <dbReference type="ARBA" id="ARBA00022649"/>
    </source>
</evidence>
<keyword evidence="3" id="KW-0540">Nuclease</keyword>
<evidence type="ECO:0000256" key="6">
    <source>
        <dbReference type="ARBA" id="ARBA00030388"/>
    </source>
</evidence>
<protein>
    <recommendedName>
        <fullName evidence="6">Putative mRNA interferase YoeB</fullName>
    </recommendedName>
</protein>
<name>A0A383DTA3_9ZZZZ</name>
<dbReference type="InterPro" id="IPR035093">
    <property type="entry name" value="RelE/ParE_toxin_dom_sf"/>
</dbReference>
<evidence type="ECO:0000313" key="7">
    <source>
        <dbReference type="EMBL" id="SVE47731.1"/>
    </source>
</evidence>
<evidence type="ECO:0000256" key="3">
    <source>
        <dbReference type="ARBA" id="ARBA00022722"/>
    </source>
</evidence>
<comment type="similarity">
    <text evidence="1">Belongs to the YoeB family.</text>
</comment>
<dbReference type="NCBIfam" id="TIGR02116">
    <property type="entry name" value="toxin_Txe_YoeB"/>
    <property type="match status" value="1"/>
</dbReference>
<reference evidence="7" key="1">
    <citation type="submission" date="2018-05" db="EMBL/GenBank/DDBJ databases">
        <authorList>
            <person name="Lanie J.A."/>
            <person name="Ng W.-L."/>
            <person name="Kazmierczak K.M."/>
            <person name="Andrzejewski T.M."/>
            <person name="Davidsen T.M."/>
            <person name="Wayne K.J."/>
            <person name="Tettelin H."/>
            <person name="Glass J.I."/>
            <person name="Rusch D."/>
            <person name="Podicherti R."/>
            <person name="Tsui H.-C.T."/>
            <person name="Winkler M.E."/>
        </authorList>
    </citation>
    <scope>NUCLEOTIDE SEQUENCE</scope>
</reference>
<dbReference type="GO" id="GO:0016787">
    <property type="term" value="F:hydrolase activity"/>
    <property type="evidence" value="ECO:0007669"/>
    <property type="project" value="UniProtKB-KW"/>
</dbReference>
<dbReference type="PANTHER" id="PTHR38039:SF1">
    <property type="entry name" value="TOXIN YOEB"/>
    <property type="match status" value="1"/>
</dbReference>
<dbReference type="GO" id="GO:0006401">
    <property type="term" value="P:RNA catabolic process"/>
    <property type="evidence" value="ECO:0007669"/>
    <property type="project" value="InterPro"/>
</dbReference>
<gene>
    <name evidence="7" type="ORF">METZ01_LOCUS500585</name>
</gene>
<keyword evidence="5" id="KW-0378">Hydrolase</keyword>
<dbReference type="Gene3D" id="3.30.2310.20">
    <property type="entry name" value="RelE-like"/>
    <property type="match status" value="1"/>
</dbReference>
<organism evidence="7">
    <name type="scientific">marine metagenome</name>
    <dbReference type="NCBI Taxonomy" id="408172"/>
    <lineage>
        <taxon>unclassified sequences</taxon>
        <taxon>metagenomes</taxon>
        <taxon>ecological metagenomes</taxon>
    </lineage>
</organism>
<dbReference type="InterPro" id="IPR009614">
    <property type="entry name" value="YoeB_toxin"/>
</dbReference>
<dbReference type="AlphaFoldDB" id="A0A383DTA3"/>
<dbReference type="Pfam" id="PF06769">
    <property type="entry name" value="YoeB_toxin"/>
    <property type="match status" value="1"/>
</dbReference>
<dbReference type="EMBL" id="UINC01220005">
    <property type="protein sequence ID" value="SVE47731.1"/>
    <property type="molecule type" value="Genomic_DNA"/>
</dbReference>
<proteinExistence type="inferred from homology"/>
<sequence>MAKRINQLIRDTIRDPFCGIGKPEPFRHLLKRYWSRRINEEHRMVYRVKDDLLMVAQLRYHYEN</sequence>
<evidence type="ECO:0000256" key="4">
    <source>
        <dbReference type="ARBA" id="ARBA00022759"/>
    </source>
</evidence>
<keyword evidence="2" id="KW-1277">Toxin-antitoxin system</keyword>
<accession>A0A383DTA3</accession>